<dbReference type="SMART" id="SM00530">
    <property type="entry name" value="HTH_XRE"/>
    <property type="match status" value="1"/>
</dbReference>
<evidence type="ECO:0000313" key="2">
    <source>
        <dbReference type="EMBL" id="MBB5109793.1"/>
    </source>
</evidence>
<dbReference type="EMBL" id="JACHJD010000039">
    <property type="protein sequence ID" value="MBB5109793.1"/>
    <property type="molecule type" value="Genomic_DNA"/>
</dbReference>
<sequence length="301" mass="32542">MNSTPAAGENIAVLRKVHGVGQVPMARAMGISRSYLQKLEYGERPVTPPLAAAAATKLGVRVARIWGQLFTVPTTEHTQLLDALREVLRRHTLPREDVPSLDELDATLKKAAKLRAETRYVELLQMLPTALGQAMATALTAGGDAVAWGQVADLYGCAYAVAHRMGEPDRADMIVSRQAWASHQTWNPTAEAATAWNEAGTFQSAGQYDDSLAIVERAIIRYEEASGSDTGPERLVVLGSLHLRGVVLASCHRDRDATDAHLQHAKRIAAELGEKDILRHNLTFGPGNTALVRASGPHRAL</sequence>
<reference evidence="2 3" key="1">
    <citation type="submission" date="2020-08" db="EMBL/GenBank/DDBJ databases">
        <title>Genomic Encyclopedia of Type Strains, Phase III (KMG-III): the genomes of soil and plant-associated and newly described type strains.</title>
        <authorList>
            <person name="Whitman W."/>
        </authorList>
    </citation>
    <scope>NUCLEOTIDE SEQUENCE [LARGE SCALE GENOMIC DNA]</scope>
    <source>
        <strain evidence="2 3">CECT 3146</strain>
    </source>
</reference>
<dbReference type="AlphaFoldDB" id="A0A7W8B751"/>
<gene>
    <name evidence="2" type="ORF">FHS40_008923</name>
</gene>
<evidence type="ECO:0000259" key="1">
    <source>
        <dbReference type="PROSITE" id="PS50943"/>
    </source>
</evidence>
<dbReference type="Proteomes" id="UP000549009">
    <property type="component" value="Unassembled WGS sequence"/>
</dbReference>
<comment type="caution">
    <text evidence="2">The sequence shown here is derived from an EMBL/GenBank/DDBJ whole genome shotgun (WGS) entry which is preliminary data.</text>
</comment>
<dbReference type="Gene3D" id="1.10.260.40">
    <property type="entry name" value="lambda repressor-like DNA-binding domains"/>
    <property type="match status" value="1"/>
</dbReference>
<dbReference type="InterPro" id="IPR001387">
    <property type="entry name" value="Cro/C1-type_HTH"/>
</dbReference>
<name>A0A7W8B751_STRST</name>
<dbReference type="InterPro" id="IPR010982">
    <property type="entry name" value="Lambda_DNA-bd_dom_sf"/>
</dbReference>
<dbReference type="RefSeq" id="WP_184926799.1">
    <property type="nucleotide sequence ID" value="NZ_BMSQ01000045.1"/>
</dbReference>
<dbReference type="Pfam" id="PF01381">
    <property type="entry name" value="HTH_3"/>
    <property type="match status" value="1"/>
</dbReference>
<organism evidence="2 3">
    <name type="scientific">Streptomyces spectabilis</name>
    <dbReference type="NCBI Taxonomy" id="68270"/>
    <lineage>
        <taxon>Bacteria</taxon>
        <taxon>Bacillati</taxon>
        <taxon>Actinomycetota</taxon>
        <taxon>Actinomycetes</taxon>
        <taxon>Kitasatosporales</taxon>
        <taxon>Streptomycetaceae</taxon>
        <taxon>Streptomyces</taxon>
    </lineage>
</organism>
<proteinExistence type="predicted"/>
<dbReference type="CDD" id="cd00093">
    <property type="entry name" value="HTH_XRE"/>
    <property type="match status" value="1"/>
</dbReference>
<protein>
    <submittedName>
        <fullName evidence="2">Transcriptional regulator with XRE-family HTH domain</fullName>
    </submittedName>
</protein>
<evidence type="ECO:0000313" key="3">
    <source>
        <dbReference type="Proteomes" id="UP000549009"/>
    </source>
</evidence>
<dbReference type="GO" id="GO:0003677">
    <property type="term" value="F:DNA binding"/>
    <property type="evidence" value="ECO:0007669"/>
    <property type="project" value="InterPro"/>
</dbReference>
<dbReference type="InterPro" id="IPR011990">
    <property type="entry name" value="TPR-like_helical_dom_sf"/>
</dbReference>
<dbReference type="Gene3D" id="1.25.40.10">
    <property type="entry name" value="Tetratricopeptide repeat domain"/>
    <property type="match status" value="1"/>
</dbReference>
<accession>A0A7W8B751</accession>
<dbReference type="PROSITE" id="PS50943">
    <property type="entry name" value="HTH_CROC1"/>
    <property type="match status" value="1"/>
</dbReference>
<keyword evidence="3" id="KW-1185">Reference proteome</keyword>
<feature type="domain" description="HTH cro/C1-type" evidence="1">
    <location>
        <begin position="11"/>
        <end position="65"/>
    </location>
</feature>
<dbReference type="SUPFAM" id="SSF47413">
    <property type="entry name" value="lambda repressor-like DNA-binding domains"/>
    <property type="match status" value="1"/>
</dbReference>